<proteinExistence type="predicted"/>
<dbReference type="RefSeq" id="XP_008023312.1">
    <property type="nucleotide sequence ID" value="XM_008025121.1"/>
</dbReference>
<keyword evidence="3" id="KW-1185">Reference proteome</keyword>
<feature type="compositionally biased region" description="Basic and acidic residues" evidence="1">
    <location>
        <begin position="44"/>
        <end position="56"/>
    </location>
</feature>
<dbReference type="EMBL" id="KB908526">
    <property type="protein sequence ID" value="EOA89093.1"/>
    <property type="molecule type" value="Genomic_DNA"/>
</dbReference>
<reference evidence="2 3" key="1">
    <citation type="journal article" date="2012" name="PLoS Pathog.">
        <title>Diverse lifestyles and strategies of plant pathogenesis encoded in the genomes of eighteen Dothideomycetes fungi.</title>
        <authorList>
            <person name="Ohm R.A."/>
            <person name="Feau N."/>
            <person name="Henrissat B."/>
            <person name="Schoch C.L."/>
            <person name="Horwitz B.A."/>
            <person name="Barry K.W."/>
            <person name="Condon B.J."/>
            <person name="Copeland A.C."/>
            <person name="Dhillon B."/>
            <person name="Glaser F."/>
            <person name="Hesse C.N."/>
            <person name="Kosti I."/>
            <person name="LaButti K."/>
            <person name="Lindquist E.A."/>
            <person name="Lucas S."/>
            <person name="Salamov A.A."/>
            <person name="Bradshaw R.E."/>
            <person name="Ciuffetti L."/>
            <person name="Hamelin R.C."/>
            <person name="Kema G.H.J."/>
            <person name="Lawrence C."/>
            <person name="Scott J.A."/>
            <person name="Spatafora J.W."/>
            <person name="Turgeon B.G."/>
            <person name="de Wit P.J.G.M."/>
            <person name="Zhong S."/>
            <person name="Goodwin S.B."/>
            <person name="Grigoriev I.V."/>
        </authorList>
    </citation>
    <scope>NUCLEOTIDE SEQUENCE [LARGE SCALE GENOMIC DNA]</scope>
    <source>
        <strain evidence="3">28A</strain>
    </source>
</reference>
<dbReference type="Proteomes" id="UP000016935">
    <property type="component" value="Unassembled WGS sequence"/>
</dbReference>
<feature type="compositionally biased region" description="Polar residues" evidence="1">
    <location>
        <begin position="14"/>
        <end position="24"/>
    </location>
</feature>
<gene>
    <name evidence="2" type="ORF">SETTUDRAFT_27146</name>
</gene>
<dbReference type="HOGENOM" id="CLU_2795573_0_0_1"/>
<evidence type="ECO:0000313" key="2">
    <source>
        <dbReference type="EMBL" id="EOA89093.1"/>
    </source>
</evidence>
<sequence>MQKHQKQPGGGNRIKQSMKTTLWSVTAEKPISRKRKAESNLLEATKKSKIQEKGDGDGDGNASDGLED</sequence>
<evidence type="ECO:0000313" key="3">
    <source>
        <dbReference type="Proteomes" id="UP000016935"/>
    </source>
</evidence>
<dbReference type="GeneID" id="19403091"/>
<evidence type="ECO:0000256" key="1">
    <source>
        <dbReference type="SAM" id="MobiDB-lite"/>
    </source>
</evidence>
<name>R0K809_EXST2</name>
<organism evidence="2 3">
    <name type="scientific">Exserohilum turcicum (strain 28A)</name>
    <name type="common">Northern leaf blight fungus</name>
    <name type="synonym">Setosphaeria turcica</name>
    <dbReference type="NCBI Taxonomy" id="671987"/>
    <lineage>
        <taxon>Eukaryota</taxon>
        <taxon>Fungi</taxon>
        <taxon>Dikarya</taxon>
        <taxon>Ascomycota</taxon>
        <taxon>Pezizomycotina</taxon>
        <taxon>Dothideomycetes</taxon>
        <taxon>Pleosporomycetidae</taxon>
        <taxon>Pleosporales</taxon>
        <taxon>Pleosporineae</taxon>
        <taxon>Pleosporaceae</taxon>
        <taxon>Exserohilum</taxon>
    </lineage>
</organism>
<accession>R0K809</accession>
<reference evidence="2 3" key="2">
    <citation type="journal article" date="2013" name="PLoS Genet.">
        <title>Comparative genome structure, secondary metabolite, and effector coding capacity across Cochliobolus pathogens.</title>
        <authorList>
            <person name="Condon B.J."/>
            <person name="Leng Y."/>
            <person name="Wu D."/>
            <person name="Bushley K.E."/>
            <person name="Ohm R.A."/>
            <person name="Otillar R."/>
            <person name="Martin J."/>
            <person name="Schackwitz W."/>
            <person name="Grimwood J."/>
            <person name="MohdZainudin N."/>
            <person name="Xue C."/>
            <person name="Wang R."/>
            <person name="Manning V.A."/>
            <person name="Dhillon B."/>
            <person name="Tu Z.J."/>
            <person name="Steffenson B.J."/>
            <person name="Salamov A."/>
            <person name="Sun H."/>
            <person name="Lowry S."/>
            <person name="LaButti K."/>
            <person name="Han J."/>
            <person name="Copeland A."/>
            <person name="Lindquist E."/>
            <person name="Barry K."/>
            <person name="Schmutz J."/>
            <person name="Baker S.E."/>
            <person name="Ciuffetti L.M."/>
            <person name="Grigoriev I.V."/>
            <person name="Zhong S."/>
            <person name="Turgeon B.G."/>
        </authorList>
    </citation>
    <scope>NUCLEOTIDE SEQUENCE [LARGE SCALE GENOMIC DNA]</scope>
    <source>
        <strain evidence="3">28A</strain>
    </source>
</reference>
<dbReference type="AlphaFoldDB" id="R0K809"/>
<feature type="region of interest" description="Disordered" evidence="1">
    <location>
        <begin position="1"/>
        <end position="68"/>
    </location>
</feature>
<protein>
    <submittedName>
        <fullName evidence="2">Uncharacterized protein</fullName>
    </submittedName>
</protein>